<dbReference type="EMBL" id="CP095049">
    <property type="protein sequence ID" value="UOQ55470.1"/>
    <property type="molecule type" value="Genomic_DNA"/>
</dbReference>
<keyword evidence="4" id="KW-0812">Transmembrane</keyword>
<dbReference type="InterPro" id="IPR057601">
    <property type="entry name" value="Oar-like_b-barrel"/>
</dbReference>
<protein>
    <submittedName>
        <fullName evidence="9">Carboxypeptidase regulatory-like domain-containing protein</fullName>
    </submittedName>
</protein>
<dbReference type="InterPro" id="IPR039426">
    <property type="entry name" value="TonB-dep_rcpt-like"/>
</dbReference>
<evidence type="ECO:0000256" key="6">
    <source>
        <dbReference type="ARBA" id="ARBA00023237"/>
    </source>
</evidence>
<dbReference type="Gene3D" id="2.40.170.20">
    <property type="entry name" value="TonB-dependent receptor, beta-barrel domain"/>
    <property type="match status" value="1"/>
</dbReference>
<keyword evidence="6" id="KW-0998">Cell outer membrane</keyword>
<keyword evidence="10" id="KW-1185">Reference proteome</keyword>
<accession>A0ABY4FG05</accession>
<evidence type="ECO:0000256" key="5">
    <source>
        <dbReference type="ARBA" id="ARBA00023136"/>
    </source>
</evidence>
<name>A0ABY4FG05_9BACT</name>
<dbReference type="SUPFAM" id="SSF56935">
    <property type="entry name" value="Porins"/>
    <property type="match status" value="1"/>
</dbReference>
<dbReference type="InterPro" id="IPR008969">
    <property type="entry name" value="CarboxyPept-like_regulatory"/>
</dbReference>
<comment type="subcellular location">
    <subcellularLocation>
        <location evidence="1">Cell outer membrane</location>
        <topology evidence="1">Multi-pass membrane protein</topology>
    </subcellularLocation>
</comment>
<evidence type="ECO:0000313" key="9">
    <source>
        <dbReference type="EMBL" id="UOQ55470.1"/>
    </source>
</evidence>
<keyword evidence="7" id="KW-0732">Signal</keyword>
<keyword evidence="5" id="KW-0472">Membrane</keyword>
<evidence type="ECO:0000256" key="3">
    <source>
        <dbReference type="ARBA" id="ARBA00022452"/>
    </source>
</evidence>
<dbReference type="Pfam" id="PF25183">
    <property type="entry name" value="OMP_b-brl_4"/>
    <property type="match status" value="2"/>
</dbReference>
<dbReference type="PANTHER" id="PTHR30069:SF46">
    <property type="entry name" value="OAR PROTEIN"/>
    <property type="match status" value="1"/>
</dbReference>
<dbReference type="InterPro" id="IPR036942">
    <property type="entry name" value="Beta-barrel_TonB_sf"/>
</dbReference>
<organism evidence="9 10">
    <name type="scientific">Hymenobacter cellulosivorans</name>
    <dbReference type="NCBI Taxonomy" id="2932249"/>
    <lineage>
        <taxon>Bacteria</taxon>
        <taxon>Pseudomonadati</taxon>
        <taxon>Bacteroidota</taxon>
        <taxon>Cytophagia</taxon>
        <taxon>Cytophagales</taxon>
        <taxon>Hymenobacteraceae</taxon>
        <taxon>Hymenobacter</taxon>
    </lineage>
</organism>
<evidence type="ECO:0000259" key="8">
    <source>
        <dbReference type="Pfam" id="PF25183"/>
    </source>
</evidence>
<dbReference type="Proteomes" id="UP000831785">
    <property type="component" value="Chromosome"/>
</dbReference>
<feature type="chain" id="PRO_5047390081" evidence="7">
    <location>
        <begin position="23"/>
        <end position="1072"/>
    </location>
</feature>
<evidence type="ECO:0000256" key="1">
    <source>
        <dbReference type="ARBA" id="ARBA00004571"/>
    </source>
</evidence>
<keyword evidence="3" id="KW-1134">Transmembrane beta strand</keyword>
<evidence type="ECO:0000313" key="10">
    <source>
        <dbReference type="Proteomes" id="UP000831785"/>
    </source>
</evidence>
<evidence type="ECO:0000256" key="4">
    <source>
        <dbReference type="ARBA" id="ARBA00022692"/>
    </source>
</evidence>
<sequence length="1072" mass="117679">MNLKPYLLLLLGFVLFTNGQFAAAQGVTTAAMKGVVLDAKGEPLPGATVVAVHVPTGTPYGTATRSNGQFDLLNLRVGGPYELKVSFVGYTAYSQSNIQLALGKTFEANVTLAEEGRTLDEVVVKGNRDGLINKDRTGASTNINNGAIRTLPTISRSQEDFTRLTPQSSGLSFGGRNSLYNNFSLDGSIFNNSFGLDAPTPGGQTNSQPVSLDAIEQLEVSLAPYDVRQGGFTGAGVNAVTKSGTNDFKGTVYTFLRNESLIGEKVGDVTVRNPDLKFNQTGFSLGGPIIKNKLFFFTNAEITRRDDPGLTFRPAQNAAEATAALNGQLDGVSRVLESDLIAIRQRLLSVYGYDPGTYQDFKYRTSSDKLLLKLDWNISANNTFSVRYNFLQSFREQGPHPIAIAPSSRVQGVNTLQYSNSGYTINNGLNSVVGELNSRFGEKFSNKAQLSFSAFRDVRDLPDAKLFPQIDITKNGTTYVSVGTEQFSANNELKQNITQFTDNLSYFAGAHVLTAGLTYERFSFFNAFNLARYGYPFFGGLDIDQFYKVTDPTNKADFVDLNALATAGGRRPVKGVDVNVAQLGLYAQDEWNVTPDFKLTLGVRADMPIYDTKVPANTQILNAPLRDSNGQPAQVDVTQFPKATPLFSPRLGFNYALNQNTYTTQLRGGSGIFTGRIPFVWISNQASNSQFDAGGYTFQINGTARDFKFPQVWRSNLAIDQQLPGGIVATLEAIYSKDRNAAIHRNYNFVTPTERLQGTDNRLIYPASGPRITPTFKGPDGQDSFLDAGVIVLENTNKGYQYSLTGQLKKDFANGLYLTAAYTYSKAKDVTSNPGEIAADAYQRNPVVGNANDPQLAYSDFGLQHRIIGAAGKRFAYADDKLATTISFFFEAAQGNRFSYTYAGDLNRDGIVGNDLLFVPASQNQINLVDIRDAQNNVLVTAAQQWSQLNAYIEQDDYLSSRRGQYTERNGAISPWYTQLDSKLLQDFSVKTGAKKHTLQLSFDVQNLGNLLNADWGVRRVFANNRFIETAYPAATPDAPTFQFRGGNQTFINNTDLNSRWRAQVGLRYILD</sequence>
<dbReference type="PANTHER" id="PTHR30069">
    <property type="entry name" value="TONB-DEPENDENT OUTER MEMBRANE RECEPTOR"/>
    <property type="match status" value="1"/>
</dbReference>
<evidence type="ECO:0000256" key="2">
    <source>
        <dbReference type="ARBA" id="ARBA00022448"/>
    </source>
</evidence>
<reference evidence="9 10" key="1">
    <citation type="submission" date="2022-04" db="EMBL/GenBank/DDBJ databases">
        <title>Hymenobacter sp. isolated from the air.</title>
        <authorList>
            <person name="Won M."/>
            <person name="Lee C.-M."/>
            <person name="Woen H.-Y."/>
            <person name="Kwon S.-W."/>
        </authorList>
    </citation>
    <scope>NUCLEOTIDE SEQUENCE [LARGE SCALE GENOMIC DNA]</scope>
    <source>
        <strain evidence="10">5116 S-27</strain>
    </source>
</reference>
<feature type="domain" description="TonB-dependent transporter Oar-like beta-barrel" evidence="8">
    <location>
        <begin position="693"/>
        <end position="1012"/>
    </location>
</feature>
<keyword evidence="2" id="KW-0813">Transport</keyword>
<evidence type="ECO:0000256" key="7">
    <source>
        <dbReference type="SAM" id="SignalP"/>
    </source>
</evidence>
<gene>
    <name evidence="9" type="ORF">MUN80_12085</name>
</gene>
<dbReference type="RefSeq" id="WP_244724307.1">
    <property type="nucleotide sequence ID" value="NZ_CP095049.1"/>
</dbReference>
<dbReference type="Pfam" id="PF13620">
    <property type="entry name" value="CarboxypepD_reg"/>
    <property type="match status" value="1"/>
</dbReference>
<feature type="signal peptide" evidence="7">
    <location>
        <begin position="1"/>
        <end position="22"/>
    </location>
</feature>
<proteinExistence type="predicted"/>
<dbReference type="Gene3D" id="2.60.40.1120">
    <property type="entry name" value="Carboxypeptidase-like, regulatory domain"/>
    <property type="match status" value="1"/>
</dbReference>
<dbReference type="SUPFAM" id="SSF49464">
    <property type="entry name" value="Carboxypeptidase regulatory domain-like"/>
    <property type="match status" value="1"/>
</dbReference>
<feature type="domain" description="TonB-dependent transporter Oar-like beta-barrel" evidence="8">
    <location>
        <begin position="240"/>
        <end position="692"/>
    </location>
</feature>